<proteinExistence type="predicted"/>
<name>A0A5R9INS0_9GAMM</name>
<organism evidence="2 3">
    <name type="scientific">Thalassotalea litorea</name>
    <dbReference type="NCBI Taxonomy" id="2020715"/>
    <lineage>
        <taxon>Bacteria</taxon>
        <taxon>Pseudomonadati</taxon>
        <taxon>Pseudomonadota</taxon>
        <taxon>Gammaproteobacteria</taxon>
        <taxon>Alteromonadales</taxon>
        <taxon>Colwelliaceae</taxon>
        <taxon>Thalassotalea</taxon>
    </lineage>
</organism>
<accession>A0A5R9INS0</accession>
<sequence>MKYLLASIVLSPLFALPAIACDNVAGTYSSVSETHWNFTLKIDKSETELRYTDYSFGDDETKTKTEIERTQYGYCEHISDNKYQLTFAEQSFIIQYDHELSKESFGEKGYAPGFVADFIENTKVELWLTE</sequence>
<dbReference type="RefSeq" id="WP_138318988.1">
    <property type="nucleotide sequence ID" value="NZ_VCBC01000004.1"/>
</dbReference>
<reference evidence="2 3" key="1">
    <citation type="submission" date="2019-05" db="EMBL/GenBank/DDBJ databases">
        <title>Genome sequences of Thalassotalea litorea 1K03283.</title>
        <authorList>
            <person name="Zhang D."/>
        </authorList>
    </citation>
    <scope>NUCLEOTIDE SEQUENCE [LARGE SCALE GENOMIC DNA]</scope>
    <source>
        <strain evidence="2 3">MCCC 1K03283</strain>
    </source>
</reference>
<dbReference type="OrthoDB" id="6400588at2"/>
<keyword evidence="3" id="KW-1185">Reference proteome</keyword>
<evidence type="ECO:0000313" key="3">
    <source>
        <dbReference type="Proteomes" id="UP000307790"/>
    </source>
</evidence>
<feature type="chain" id="PRO_5024345955" description="DUF3757 domain-containing protein" evidence="1">
    <location>
        <begin position="21"/>
        <end position="130"/>
    </location>
</feature>
<gene>
    <name evidence="2" type="ORF">FE810_05295</name>
</gene>
<evidence type="ECO:0000313" key="2">
    <source>
        <dbReference type="EMBL" id="TLU66922.1"/>
    </source>
</evidence>
<comment type="caution">
    <text evidence="2">The sequence shown here is derived from an EMBL/GenBank/DDBJ whole genome shotgun (WGS) entry which is preliminary data.</text>
</comment>
<keyword evidence="1" id="KW-0732">Signal</keyword>
<dbReference type="EMBL" id="VCBC01000004">
    <property type="protein sequence ID" value="TLU66922.1"/>
    <property type="molecule type" value="Genomic_DNA"/>
</dbReference>
<dbReference type="Proteomes" id="UP000307790">
    <property type="component" value="Unassembled WGS sequence"/>
</dbReference>
<protein>
    <recommendedName>
        <fullName evidence="4">DUF3757 domain-containing protein</fullName>
    </recommendedName>
</protein>
<evidence type="ECO:0008006" key="4">
    <source>
        <dbReference type="Google" id="ProtNLM"/>
    </source>
</evidence>
<feature type="signal peptide" evidence="1">
    <location>
        <begin position="1"/>
        <end position="20"/>
    </location>
</feature>
<evidence type="ECO:0000256" key="1">
    <source>
        <dbReference type="SAM" id="SignalP"/>
    </source>
</evidence>
<dbReference type="AlphaFoldDB" id="A0A5R9INS0"/>